<keyword evidence="2" id="KW-1185">Reference proteome</keyword>
<reference evidence="1" key="1">
    <citation type="submission" date="2020-08" db="EMBL/GenBank/DDBJ databases">
        <title>Multicomponent nature underlies the extraordinary mechanical properties of spider dragline silk.</title>
        <authorList>
            <person name="Kono N."/>
            <person name="Nakamura H."/>
            <person name="Mori M."/>
            <person name="Yoshida Y."/>
            <person name="Ohtoshi R."/>
            <person name="Malay A.D."/>
            <person name="Moran D.A.P."/>
            <person name="Tomita M."/>
            <person name="Numata K."/>
            <person name="Arakawa K."/>
        </authorList>
    </citation>
    <scope>NUCLEOTIDE SEQUENCE</scope>
</reference>
<sequence length="108" mass="12010">MRVTVLSVFQISVKSLVLHDLTRACCLLHSGTLCLHLVGGWQLCSLLSLDQLDHGNFLPNVQWPYSSREVEAAASPLVMSRTIFVRHFQMLHSGSIATFVCELACLQI</sequence>
<name>A0A8X6Q0N5_NEPPI</name>
<evidence type="ECO:0000313" key="1">
    <source>
        <dbReference type="EMBL" id="GFT94074.1"/>
    </source>
</evidence>
<dbReference type="EMBL" id="BMAW01121462">
    <property type="protein sequence ID" value="GFT94074.1"/>
    <property type="molecule type" value="Genomic_DNA"/>
</dbReference>
<accession>A0A8X6Q0N5</accession>
<dbReference type="Proteomes" id="UP000887013">
    <property type="component" value="Unassembled WGS sequence"/>
</dbReference>
<evidence type="ECO:0000313" key="2">
    <source>
        <dbReference type="Proteomes" id="UP000887013"/>
    </source>
</evidence>
<dbReference type="AlphaFoldDB" id="A0A8X6Q0N5"/>
<gene>
    <name evidence="1" type="ORF">NPIL_51721</name>
</gene>
<protein>
    <submittedName>
        <fullName evidence="1">Uncharacterized protein</fullName>
    </submittedName>
</protein>
<proteinExistence type="predicted"/>
<organism evidence="1 2">
    <name type="scientific">Nephila pilipes</name>
    <name type="common">Giant wood spider</name>
    <name type="synonym">Nephila maculata</name>
    <dbReference type="NCBI Taxonomy" id="299642"/>
    <lineage>
        <taxon>Eukaryota</taxon>
        <taxon>Metazoa</taxon>
        <taxon>Ecdysozoa</taxon>
        <taxon>Arthropoda</taxon>
        <taxon>Chelicerata</taxon>
        <taxon>Arachnida</taxon>
        <taxon>Araneae</taxon>
        <taxon>Araneomorphae</taxon>
        <taxon>Entelegynae</taxon>
        <taxon>Araneoidea</taxon>
        <taxon>Nephilidae</taxon>
        <taxon>Nephila</taxon>
    </lineage>
</organism>
<comment type="caution">
    <text evidence="1">The sequence shown here is derived from an EMBL/GenBank/DDBJ whole genome shotgun (WGS) entry which is preliminary data.</text>
</comment>